<proteinExistence type="evidence at transcript level"/>
<evidence type="ECO:0000256" key="1">
    <source>
        <dbReference type="SAM" id="SignalP"/>
    </source>
</evidence>
<dbReference type="InterPro" id="IPR019631">
    <property type="entry name" value="Myticin_preproprotein"/>
</dbReference>
<organism evidence="2">
    <name type="scientific">Mytilus galloprovincialis</name>
    <name type="common">Mediterranean mussel</name>
    <dbReference type="NCBI Taxonomy" id="29158"/>
    <lineage>
        <taxon>Eukaryota</taxon>
        <taxon>Metazoa</taxon>
        <taxon>Spiralia</taxon>
        <taxon>Lophotrochozoa</taxon>
        <taxon>Mollusca</taxon>
        <taxon>Bivalvia</taxon>
        <taxon>Autobranchia</taxon>
        <taxon>Pteriomorphia</taxon>
        <taxon>Mytilida</taxon>
        <taxon>Mytiloidea</taxon>
        <taxon>Mytilidae</taxon>
        <taxon>Mytilinae</taxon>
        <taxon>Mytilus</taxon>
    </lineage>
</organism>
<sequence length="101" mass="11165">MKVAIILAIIVILAVNEAAASCASRCRSHCRARRCHYSKSVLVGRRCFCKCFLCASGQIMKLTKNEGSFPSDMMPQMNENENTEFVQDMPTGETEQGETGI</sequence>
<protein>
    <submittedName>
        <fullName evidence="2">Mytilin M</fullName>
    </submittedName>
</protein>
<accession>A0A6B9XM67</accession>
<keyword evidence="1" id="KW-0732">Signal</keyword>
<feature type="signal peptide" evidence="1">
    <location>
        <begin position="1"/>
        <end position="20"/>
    </location>
</feature>
<feature type="chain" id="PRO_5025628175" evidence="1">
    <location>
        <begin position="21"/>
        <end position="101"/>
    </location>
</feature>
<dbReference type="Pfam" id="PF10690">
    <property type="entry name" value="Myticin-prepro"/>
    <property type="match status" value="1"/>
</dbReference>
<reference evidence="2" key="1">
    <citation type="journal article" date="2020" name="Antibiotics">
        <title>Molecular Diversity of Mytilin-Like Defense Peptides in Mytilidae (Mollusca, Bivalvia).</title>
        <authorList>
            <person name="Greco S."/>
            <person name="Gerdol M."/>
            <person name="Edomi P."/>
            <person name="Pallavicini A."/>
        </authorList>
    </citation>
    <scope>NUCLEOTIDE SEQUENCE</scope>
    <source>
        <strain evidence="2">Mgal_M</strain>
    </source>
</reference>
<dbReference type="AlphaFoldDB" id="A0A6B9XM67"/>
<dbReference type="EMBL" id="MN883578">
    <property type="protein sequence ID" value="QHR84779.1"/>
    <property type="molecule type" value="mRNA"/>
</dbReference>
<name>A0A6B9XM67_MYTGA</name>
<evidence type="ECO:0000313" key="2">
    <source>
        <dbReference type="EMBL" id="QHR84779.1"/>
    </source>
</evidence>